<protein>
    <submittedName>
        <fullName evidence="1">Uncharacterized protein</fullName>
    </submittedName>
</protein>
<proteinExistence type="predicted"/>
<sequence>MKFGIVILVVLVVCLSPSVNGAESDVVRIFNDKLRLTNKEMQDYLKQADLERYGFTKTVEVSTETDENGKTTTKKTIYYKVTDDCSRVMFWEGILEQRLPEELQASKLSSTIVKEVKSRIAGRKTKSCTVMLEIHPKRCLKKIPDNGVSKRTAHQCNWCLICFAASIRYGK</sequence>
<comment type="caution">
    <text evidence="1">The sequence shown here is derived from an EMBL/GenBank/DDBJ whole genome shotgun (WGS) entry which is preliminary data.</text>
</comment>
<dbReference type="Proteomes" id="UP001152795">
    <property type="component" value="Unassembled WGS sequence"/>
</dbReference>
<name>A0A7D9LWW8_PARCT</name>
<reference evidence="1" key="1">
    <citation type="submission" date="2020-04" db="EMBL/GenBank/DDBJ databases">
        <authorList>
            <person name="Alioto T."/>
            <person name="Alioto T."/>
            <person name="Gomez Garrido J."/>
        </authorList>
    </citation>
    <scope>NUCLEOTIDE SEQUENCE</scope>
    <source>
        <strain evidence="1">A484AB</strain>
    </source>
</reference>
<gene>
    <name evidence="1" type="ORF">PACLA_8A076532</name>
</gene>
<dbReference type="EMBL" id="CACRXK020026343">
    <property type="protein sequence ID" value="CAB4040135.1"/>
    <property type="molecule type" value="Genomic_DNA"/>
</dbReference>
<keyword evidence="2" id="KW-1185">Reference proteome</keyword>
<evidence type="ECO:0000313" key="1">
    <source>
        <dbReference type="EMBL" id="CAB4040135.1"/>
    </source>
</evidence>
<evidence type="ECO:0000313" key="2">
    <source>
        <dbReference type="Proteomes" id="UP001152795"/>
    </source>
</evidence>
<dbReference type="OrthoDB" id="5988715at2759"/>
<accession>A0A7D9LWW8</accession>
<organism evidence="1 2">
    <name type="scientific">Paramuricea clavata</name>
    <name type="common">Red gorgonian</name>
    <name type="synonym">Violescent sea-whip</name>
    <dbReference type="NCBI Taxonomy" id="317549"/>
    <lineage>
        <taxon>Eukaryota</taxon>
        <taxon>Metazoa</taxon>
        <taxon>Cnidaria</taxon>
        <taxon>Anthozoa</taxon>
        <taxon>Octocorallia</taxon>
        <taxon>Malacalcyonacea</taxon>
        <taxon>Plexauridae</taxon>
        <taxon>Paramuricea</taxon>
    </lineage>
</organism>
<dbReference type="AlphaFoldDB" id="A0A7D9LWW8"/>